<organism evidence="1 2">
    <name type="scientific">Actinomycetospora atypica</name>
    <dbReference type="NCBI Taxonomy" id="1290095"/>
    <lineage>
        <taxon>Bacteria</taxon>
        <taxon>Bacillati</taxon>
        <taxon>Actinomycetota</taxon>
        <taxon>Actinomycetes</taxon>
        <taxon>Pseudonocardiales</taxon>
        <taxon>Pseudonocardiaceae</taxon>
        <taxon>Actinomycetospora</taxon>
    </lineage>
</organism>
<sequence>MDSDRNINSVMASLAEIGARLDEMARVLDVAALRLTAARLSLSEGPRGGETQ</sequence>
<accession>A0ABV9YXC4</accession>
<dbReference type="Proteomes" id="UP001595947">
    <property type="component" value="Unassembled WGS sequence"/>
</dbReference>
<dbReference type="EMBL" id="JBHSIV010000061">
    <property type="protein sequence ID" value="MFC5066192.1"/>
    <property type="molecule type" value="Genomic_DNA"/>
</dbReference>
<gene>
    <name evidence="1" type="ORF">ACFPBZ_28570</name>
</gene>
<name>A0ABV9YXC4_9PSEU</name>
<reference evidence="2" key="1">
    <citation type="journal article" date="2019" name="Int. J. Syst. Evol. Microbiol.">
        <title>The Global Catalogue of Microorganisms (GCM) 10K type strain sequencing project: providing services to taxonomists for standard genome sequencing and annotation.</title>
        <authorList>
            <consortium name="The Broad Institute Genomics Platform"/>
            <consortium name="The Broad Institute Genome Sequencing Center for Infectious Disease"/>
            <person name="Wu L."/>
            <person name="Ma J."/>
        </authorList>
    </citation>
    <scope>NUCLEOTIDE SEQUENCE [LARGE SCALE GENOMIC DNA]</scope>
    <source>
        <strain evidence="2">CGMCC 4.7093</strain>
    </source>
</reference>
<keyword evidence="2" id="KW-1185">Reference proteome</keyword>
<evidence type="ECO:0000313" key="2">
    <source>
        <dbReference type="Proteomes" id="UP001595947"/>
    </source>
</evidence>
<evidence type="ECO:0000313" key="1">
    <source>
        <dbReference type="EMBL" id="MFC5066192.1"/>
    </source>
</evidence>
<comment type="caution">
    <text evidence="1">The sequence shown here is derived from an EMBL/GenBank/DDBJ whole genome shotgun (WGS) entry which is preliminary data.</text>
</comment>
<dbReference type="RefSeq" id="WP_378039506.1">
    <property type="nucleotide sequence ID" value="NZ_JBHSIV010000061.1"/>
</dbReference>
<protein>
    <submittedName>
        <fullName evidence="1">Uncharacterized protein</fullName>
    </submittedName>
</protein>
<proteinExistence type="predicted"/>